<evidence type="ECO:0000313" key="2">
    <source>
        <dbReference type="Proteomes" id="UP000067738"/>
    </source>
</evidence>
<dbReference type="OrthoDB" id="376531at2157"/>
<dbReference type="Proteomes" id="UP000067738">
    <property type="component" value="Chromosome"/>
</dbReference>
<proteinExistence type="predicted"/>
<reference evidence="1 2" key="1">
    <citation type="submission" date="2015-04" db="EMBL/GenBank/DDBJ databases">
        <title>The complete genome sequence of the rumen methanogen Methanobrevibacter millerae SM9.</title>
        <authorList>
            <person name="Leahy S.C."/>
            <person name="Kelly W.J."/>
            <person name="Pacheco D.M."/>
            <person name="Li D."/>
            <person name="Altermann E."/>
            <person name="Attwood G.T."/>
        </authorList>
    </citation>
    <scope>NUCLEOTIDE SEQUENCE [LARGE SCALE GENOMIC DNA]</scope>
    <source>
        <strain evidence="1 2">SM9</strain>
    </source>
</reference>
<dbReference type="KEGG" id="mmil:sm9_1290"/>
<dbReference type="EMBL" id="CP011266">
    <property type="protein sequence ID" value="ALT69071.1"/>
    <property type="molecule type" value="Genomic_DNA"/>
</dbReference>
<name>A0A0U3CTQ4_9EURY</name>
<accession>A0A0U3CTQ4</accession>
<sequence length="111" mass="13224">MKSSEINPIKSDSMEIDCQGIYDHIIACEMEFDGNITFEKNILDTLNEIENLLYRVNDIELFSEMIDIIFRFKFRLRELENQIKFIGDENITDSQNLNYILEEMSKFKEII</sequence>
<dbReference type="PATRIC" id="fig|230361.4.peg.1334"/>
<keyword evidence="2" id="KW-1185">Reference proteome</keyword>
<dbReference type="GeneID" id="26736241"/>
<gene>
    <name evidence="1" type="ORF">sm9_1290</name>
</gene>
<organism evidence="1 2">
    <name type="scientific">Methanobrevibacter millerae</name>
    <dbReference type="NCBI Taxonomy" id="230361"/>
    <lineage>
        <taxon>Archaea</taxon>
        <taxon>Methanobacteriati</taxon>
        <taxon>Methanobacteriota</taxon>
        <taxon>Methanomada group</taxon>
        <taxon>Methanobacteria</taxon>
        <taxon>Methanobacteriales</taxon>
        <taxon>Methanobacteriaceae</taxon>
        <taxon>Methanobrevibacter</taxon>
    </lineage>
</organism>
<dbReference type="RefSeq" id="WP_058739331.1">
    <property type="nucleotide sequence ID" value="NZ_CP011266.1"/>
</dbReference>
<protein>
    <submittedName>
        <fullName evidence="1">Uncharacterized protein</fullName>
    </submittedName>
</protein>
<evidence type="ECO:0000313" key="1">
    <source>
        <dbReference type="EMBL" id="ALT69071.1"/>
    </source>
</evidence>
<dbReference type="AlphaFoldDB" id="A0A0U3CTQ4"/>